<dbReference type="SUPFAM" id="SSF88713">
    <property type="entry name" value="Glycoside hydrolase/deacetylase"/>
    <property type="match status" value="1"/>
</dbReference>
<dbReference type="Pfam" id="PF04748">
    <property type="entry name" value="Polysacc_deac_2"/>
    <property type="match status" value="1"/>
</dbReference>
<keyword evidence="1" id="KW-0812">Transmembrane</keyword>
<sequence length="302" mass="31108">MRSGLPRAGRALLGFWAVVLLGVAGGVGTLAYLGPPPKPAVKPSIAIATVPRPSASRPVAPLALPRPIKGPHLAIVVSGLGYSAELTETALKTLPSQVGFLVSPYIADLPALIERAHHAGHEVFLDLPVQGPAPDMTSIGPHGLGYGNGPAEDIAALQWNLERAPGIVGVSVADLAPPAVVSAPGFASTPDFMPVARAIAARGLMVLLNGEQKSGLSRDLRADTRLEMDADAETIDHDLFTLADRAAHGEFVLTTTDTMTPVGLTRLAAWLSSLPGRGIILAAPSAMSMPDLSTPDPSTNPA</sequence>
<dbReference type="InterPro" id="IPR006837">
    <property type="entry name" value="Divergent_DAC"/>
</dbReference>
<accession>A0A1U9KP25</accession>
<keyword evidence="3" id="KW-1185">Reference proteome</keyword>
<dbReference type="KEGG" id="nch:A0U93_06070"/>
<keyword evidence="1" id="KW-1133">Transmembrane helix</keyword>
<evidence type="ECO:0008006" key="4">
    <source>
        <dbReference type="Google" id="ProtNLM"/>
    </source>
</evidence>
<evidence type="ECO:0000313" key="3">
    <source>
        <dbReference type="Proteomes" id="UP000188604"/>
    </source>
</evidence>
<organism evidence="2 3">
    <name type="scientific">Neoasaia chiangmaiensis</name>
    <dbReference type="NCBI Taxonomy" id="320497"/>
    <lineage>
        <taxon>Bacteria</taxon>
        <taxon>Pseudomonadati</taxon>
        <taxon>Pseudomonadota</taxon>
        <taxon>Alphaproteobacteria</taxon>
        <taxon>Acetobacterales</taxon>
        <taxon>Acetobacteraceae</taxon>
        <taxon>Neoasaia</taxon>
    </lineage>
</organism>
<gene>
    <name evidence="2" type="ORF">A0U93_06070</name>
</gene>
<feature type="transmembrane region" description="Helical" evidence="1">
    <location>
        <begin position="12"/>
        <end position="34"/>
    </location>
</feature>
<dbReference type="STRING" id="320497.A0U93_06070"/>
<name>A0A1U9KP25_9PROT</name>
<dbReference type="GO" id="GO:0005975">
    <property type="term" value="P:carbohydrate metabolic process"/>
    <property type="evidence" value="ECO:0007669"/>
    <property type="project" value="InterPro"/>
</dbReference>
<dbReference type="InterPro" id="IPR011330">
    <property type="entry name" value="Glyco_hydro/deAcase_b/a-brl"/>
</dbReference>
<protein>
    <recommendedName>
        <fullName evidence="4">Divergent polysaccharide deacetylase</fullName>
    </recommendedName>
</protein>
<dbReference type="Gene3D" id="3.20.20.370">
    <property type="entry name" value="Glycoside hydrolase/deacetylase"/>
    <property type="match status" value="1"/>
</dbReference>
<reference evidence="2 3" key="1">
    <citation type="submission" date="2016-03" db="EMBL/GenBank/DDBJ databases">
        <title>Acetic acid bacteria sequencing.</title>
        <authorList>
            <person name="Brandt J."/>
            <person name="Jakob F."/>
            <person name="Vogel R.F."/>
        </authorList>
    </citation>
    <scope>NUCLEOTIDE SEQUENCE [LARGE SCALE GENOMIC DNA]</scope>
    <source>
        <strain evidence="2 3">NBRC 101099</strain>
    </source>
</reference>
<dbReference type="Proteomes" id="UP000188604">
    <property type="component" value="Chromosome"/>
</dbReference>
<proteinExistence type="predicted"/>
<dbReference type="EMBL" id="CP014691">
    <property type="protein sequence ID" value="AQS87571.1"/>
    <property type="molecule type" value="Genomic_DNA"/>
</dbReference>
<evidence type="ECO:0000256" key="1">
    <source>
        <dbReference type="SAM" id="Phobius"/>
    </source>
</evidence>
<evidence type="ECO:0000313" key="2">
    <source>
        <dbReference type="EMBL" id="AQS87571.1"/>
    </source>
</evidence>
<dbReference type="AlphaFoldDB" id="A0A1U9KP25"/>
<keyword evidence="1" id="KW-0472">Membrane</keyword>